<sequence>MLAPALAPVLGGIFSQYLGWRWIFWFLVIMIGIYLIPFLITFPETGRNVVGNGSIPPQGWNMSLLNYLQLRRSVKAEAQTPDLSRTPTRDSIRQARAALTSTRRLRWPNPLKTLRIVFSKESGLLLFYNSLVYTAFYDLIASIPYLFTATYGLNDLHLGLAFLPFGLGCLIAPSLSGRLCDWNYRRHAARLGIPIDRRRGENMRFLPIEAIRLQIAAPMLVVGDAALLAYGWVMHARLHIAAPLVLHFVMGVALMGCFN</sequence>
<gene>
    <name evidence="1" type="ORF">LTS18_000935</name>
</gene>
<organism evidence="1 2">
    <name type="scientific">Coniosporium uncinatum</name>
    <dbReference type="NCBI Taxonomy" id="93489"/>
    <lineage>
        <taxon>Eukaryota</taxon>
        <taxon>Fungi</taxon>
        <taxon>Dikarya</taxon>
        <taxon>Ascomycota</taxon>
        <taxon>Pezizomycotina</taxon>
        <taxon>Dothideomycetes</taxon>
        <taxon>Dothideomycetes incertae sedis</taxon>
        <taxon>Coniosporium</taxon>
    </lineage>
</organism>
<evidence type="ECO:0000313" key="1">
    <source>
        <dbReference type="EMBL" id="KAK3044562.1"/>
    </source>
</evidence>
<dbReference type="Proteomes" id="UP001186974">
    <property type="component" value="Unassembled WGS sequence"/>
</dbReference>
<evidence type="ECO:0000313" key="2">
    <source>
        <dbReference type="Proteomes" id="UP001186974"/>
    </source>
</evidence>
<accession>A0ACC3CTD0</accession>
<keyword evidence="2" id="KW-1185">Reference proteome</keyword>
<reference evidence="1" key="1">
    <citation type="submission" date="2024-09" db="EMBL/GenBank/DDBJ databases">
        <title>Black Yeasts Isolated from many extreme environments.</title>
        <authorList>
            <person name="Coleine C."/>
            <person name="Stajich J.E."/>
            <person name="Selbmann L."/>
        </authorList>
    </citation>
    <scope>NUCLEOTIDE SEQUENCE</scope>
    <source>
        <strain evidence="1">CCFEE 5737</strain>
    </source>
</reference>
<name>A0ACC3CTD0_9PEZI</name>
<comment type="caution">
    <text evidence="1">The sequence shown here is derived from an EMBL/GenBank/DDBJ whole genome shotgun (WGS) entry which is preliminary data.</text>
</comment>
<proteinExistence type="predicted"/>
<feature type="non-terminal residue" evidence="1">
    <location>
        <position position="259"/>
    </location>
</feature>
<protein>
    <submittedName>
        <fullName evidence="1">Uncharacterized protein</fullName>
    </submittedName>
</protein>
<dbReference type="EMBL" id="JAWDJW010011773">
    <property type="protein sequence ID" value="KAK3044562.1"/>
    <property type="molecule type" value="Genomic_DNA"/>
</dbReference>